<name>A0A6A5JVM9_9PLEO</name>
<keyword evidence="4" id="KW-1185">Reference proteome</keyword>
<dbReference type="InterPro" id="IPR003615">
    <property type="entry name" value="HNH_nuc"/>
</dbReference>
<evidence type="ECO:0000259" key="2">
    <source>
        <dbReference type="Pfam" id="PF13391"/>
    </source>
</evidence>
<organism evidence="3 4">
    <name type="scientific">Decorospora gaudefroyi</name>
    <dbReference type="NCBI Taxonomy" id="184978"/>
    <lineage>
        <taxon>Eukaryota</taxon>
        <taxon>Fungi</taxon>
        <taxon>Dikarya</taxon>
        <taxon>Ascomycota</taxon>
        <taxon>Pezizomycotina</taxon>
        <taxon>Dothideomycetes</taxon>
        <taxon>Pleosporomycetidae</taxon>
        <taxon>Pleosporales</taxon>
        <taxon>Pleosporineae</taxon>
        <taxon>Pleosporaceae</taxon>
        <taxon>Decorospora</taxon>
    </lineage>
</organism>
<sequence length="464" mass="52366">MCRKCEQKFCSQKSMEQHRDALFYGAMFSCAVCKRPFARHLVTTTPMVQIRAPAPPPPTIDNCRFSSAILAMTMATMFSSSYMPLIPTTCWLSLLRDGSAPIDAASTLRGRSYYFHLDSADDDPYAIVPNFRQWSYPHDRLPTHWQQMAPNLNTASSGITFAPSNLTTALLMRDGSCRLSGCREQLQVAHVVPQAELDWWRANEMSRYNTGSTSTLDDTANAVLLRADLHIAFDKPRIAFVPKPAGDGGDMRLVAHLLEYSPELEHLYHNRELHPTAVGVDMLYARFAWSVFSLLDAFLECKTDRRLALRTSDACLADARGFVTAANCELFSAAAERKRSQSPKKRKPERDTVLEHDEPQHSIASTDATPMKRARRYLISPTLRMPIQSPADSLLSPLDSRSSSHPPTLPLAQAWLNAERQRSDPYCTWDKERDWARRVWDGKTLASDDVGRWFEACGFEVRDV</sequence>
<dbReference type="EMBL" id="ML975546">
    <property type="protein sequence ID" value="KAF1828445.1"/>
    <property type="molecule type" value="Genomic_DNA"/>
</dbReference>
<feature type="compositionally biased region" description="Basic and acidic residues" evidence="1">
    <location>
        <begin position="348"/>
        <end position="360"/>
    </location>
</feature>
<proteinExistence type="predicted"/>
<dbReference type="AlphaFoldDB" id="A0A6A5JVM9"/>
<evidence type="ECO:0000313" key="4">
    <source>
        <dbReference type="Proteomes" id="UP000800040"/>
    </source>
</evidence>
<dbReference type="OrthoDB" id="2142759at2759"/>
<gene>
    <name evidence="3" type="ORF">BDW02DRAFT_652052</name>
</gene>
<evidence type="ECO:0000313" key="3">
    <source>
        <dbReference type="EMBL" id="KAF1828445.1"/>
    </source>
</evidence>
<dbReference type="Pfam" id="PF13391">
    <property type="entry name" value="HNH_2"/>
    <property type="match status" value="1"/>
</dbReference>
<feature type="domain" description="HNH nuclease" evidence="2">
    <location>
        <begin position="177"/>
        <end position="241"/>
    </location>
</feature>
<accession>A0A6A5JVM9</accession>
<protein>
    <recommendedName>
        <fullName evidence="2">HNH nuclease domain-containing protein</fullName>
    </recommendedName>
</protein>
<dbReference type="Proteomes" id="UP000800040">
    <property type="component" value="Unassembled WGS sequence"/>
</dbReference>
<reference evidence="3" key="1">
    <citation type="submission" date="2020-01" db="EMBL/GenBank/DDBJ databases">
        <authorList>
            <consortium name="DOE Joint Genome Institute"/>
            <person name="Haridas S."/>
            <person name="Albert R."/>
            <person name="Binder M."/>
            <person name="Bloem J."/>
            <person name="Labutti K."/>
            <person name="Salamov A."/>
            <person name="Andreopoulos B."/>
            <person name="Baker S.E."/>
            <person name="Barry K."/>
            <person name="Bills G."/>
            <person name="Bluhm B.H."/>
            <person name="Cannon C."/>
            <person name="Castanera R."/>
            <person name="Culley D.E."/>
            <person name="Daum C."/>
            <person name="Ezra D."/>
            <person name="Gonzalez J.B."/>
            <person name="Henrissat B."/>
            <person name="Kuo A."/>
            <person name="Liang C."/>
            <person name="Lipzen A."/>
            <person name="Lutzoni F."/>
            <person name="Magnuson J."/>
            <person name="Mondo S."/>
            <person name="Nolan M."/>
            <person name="Ohm R."/>
            <person name="Pangilinan J."/>
            <person name="Park H.-J."/>
            <person name="Ramirez L."/>
            <person name="Alfaro M."/>
            <person name="Sun H."/>
            <person name="Tritt A."/>
            <person name="Yoshinaga Y."/>
            <person name="Zwiers L.-H."/>
            <person name="Turgeon B.G."/>
            <person name="Goodwin S.B."/>
            <person name="Spatafora J.W."/>
            <person name="Crous P.W."/>
            <person name="Grigoriev I.V."/>
        </authorList>
    </citation>
    <scope>NUCLEOTIDE SEQUENCE</scope>
    <source>
        <strain evidence="3">P77</strain>
    </source>
</reference>
<feature type="region of interest" description="Disordered" evidence="1">
    <location>
        <begin position="336"/>
        <end position="364"/>
    </location>
</feature>
<evidence type="ECO:0000256" key="1">
    <source>
        <dbReference type="SAM" id="MobiDB-lite"/>
    </source>
</evidence>